<gene>
    <name evidence="10" type="ORF">GCM10017579_33410</name>
</gene>
<reference evidence="10" key="1">
    <citation type="journal article" date="2014" name="Int. J. Syst. Evol. Microbiol.">
        <title>Complete genome of a new Firmicutes species belonging to the dominant human colonic microbiota ('Ruminococcus bicirculans') reveals two chromosomes and a selective capacity to utilize plant glucans.</title>
        <authorList>
            <consortium name="NISC Comparative Sequencing Program"/>
            <person name="Wegmann U."/>
            <person name="Louis P."/>
            <person name="Goesmann A."/>
            <person name="Henrissat B."/>
            <person name="Duncan S.H."/>
            <person name="Flint H.J."/>
        </authorList>
    </citation>
    <scope>NUCLEOTIDE SEQUENCE</scope>
    <source>
        <strain evidence="10">VKM Ac-1246</strain>
    </source>
</reference>
<dbReference type="PANTHER" id="PTHR30193">
    <property type="entry name" value="ABC TRANSPORTER PERMEASE PROTEIN"/>
    <property type="match status" value="1"/>
</dbReference>
<dbReference type="InterPro" id="IPR051393">
    <property type="entry name" value="ABC_transporter_permease"/>
</dbReference>
<feature type="transmembrane region" description="Helical" evidence="7">
    <location>
        <begin position="300"/>
        <end position="326"/>
    </location>
</feature>
<dbReference type="Pfam" id="PF00528">
    <property type="entry name" value="BPD_transp_1"/>
    <property type="match status" value="1"/>
</dbReference>
<feature type="transmembrane region" description="Helical" evidence="7">
    <location>
        <begin position="49"/>
        <end position="69"/>
    </location>
</feature>
<feature type="transmembrane region" description="Helical" evidence="7">
    <location>
        <begin position="144"/>
        <end position="164"/>
    </location>
</feature>
<name>A0ABQ5SZ30_9ACTN</name>
<keyword evidence="6 7" id="KW-0472">Membrane</keyword>
<keyword evidence="11" id="KW-1185">Reference proteome</keyword>
<dbReference type="InterPro" id="IPR000515">
    <property type="entry name" value="MetI-like"/>
</dbReference>
<evidence type="ECO:0000259" key="9">
    <source>
        <dbReference type="PROSITE" id="PS50928"/>
    </source>
</evidence>
<keyword evidence="4 7" id="KW-0812">Transmembrane</keyword>
<evidence type="ECO:0000256" key="1">
    <source>
        <dbReference type="ARBA" id="ARBA00004651"/>
    </source>
</evidence>
<feature type="transmembrane region" description="Helical" evidence="7">
    <location>
        <begin position="194"/>
        <end position="217"/>
    </location>
</feature>
<accession>A0ABQ5SZ30</accession>
<dbReference type="Gene3D" id="1.10.3720.10">
    <property type="entry name" value="MetI-like"/>
    <property type="match status" value="1"/>
</dbReference>
<comment type="caution">
    <text evidence="10">The sequence shown here is derived from an EMBL/GenBank/DDBJ whole genome shotgun (WGS) entry which is preliminary data.</text>
</comment>
<evidence type="ECO:0000256" key="6">
    <source>
        <dbReference type="ARBA" id="ARBA00023136"/>
    </source>
</evidence>
<dbReference type="RefSeq" id="WP_189116471.1">
    <property type="nucleotide sequence ID" value="NZ_BMRK01000001.1"/>
</dbReference>
<dbReference type="SUPFAM" id="SSF161098">
    <property type="entry name" value="MetI-like"/>
    <property type="match status" value="1"/>
</dbReference>
<feature type="transmembrane region" description="Helical" evidence="7">
    <location>
        <begin position="111"/>
        <end position="132"/>
    </location>
</feature>
<keyword evidence="3" id="KW-1003">Cell membrane</keyword>
<dbReference type="Proteomes" id="UP001142292">
    <property type="component" value="Unassembled WGS sequence"/>
</dbReference>
<feature type="domain" description="ABC transmembrane type-1" evidence="9">
    <location>
        <begin position="107"/>
        <end position="321"/>
    </location>
</feature>
<evidence type="ECO:0000256" key="7">
    <source>
        <dbReference type="RuleBase" id="RU363032"/>
    </source>
</evidence>
<dbReference type="CDD" id="cd06261">
    <property type="entry name" value="TM_PBP2"/>
    <property type="match status" value="1"/>
</dbReference>
<organism evidence="10 11">
    <name type="scientific">Nocardioides luteus</name>
    <dbReference type="NCBI Taxonomy" id="1844"/>
    <lineage>
        <taxon>Bacteria</taxon>
        <taxon>Bacillati</taxon>
        <taxon>Actinomycetota</taxon>
        <taxon>Actinomycetes</taxon>
        <taxon>Propionibacteriales</taxon>
        <taxon>Nocardioidaceae</taxon>
        <taxon>Nocardioides</taxon>
    </lineage>
</organism>
<protein>
    <submittedName>
        <fullName evidence="10">Sugar ABC transporter permease</fullName>
    </submittedName>
</protein>
<evidence type="ECO:0000256" key="5">
    <source>
        <dbReference type="ARBA" id="ARBA00022989"/>
    </source>
</evidence>
<feature type="region of interest" description="Disordered" evidence="8">
    <location>
        <begin position="1"/>
        <end position="40"/>
    </location>
</feature>
<evidence type="ECO:0000313" key="11">
    <source>
        <dbReference type="Proteomes" id="UP001142292"/>
    </source>
</evidence>
<dbReference type="EMBL" id="BSEL01000007">
    <property type="protein sequence ID" value="GLJ69305.1"/>
    <property type="molecule type" value="Genomic_DNA"/>
</dbReference>
<evidence type="ECO:0000313" key="10">
    <source>
        <dbReference type="EMBL" id="GLJ69305.1"/>
    </source>
</evidence>
<comment type="subcellular location">
    <subcellularLocation>
        <location evidence="1 7">Cell membrane</location>
        <topology evidence="1 7">Multi-pass membrane protein</topology>
    </subcellularLocation>
</comment>
<reference evidence="10" key="2">
    <citation type="submission" date="2023-01" db="EMBL/GenBank/DDBJ databases">
        <authorList>
            <person name="Sun Q."/>
            <person name="Evtushenko L."/>
        </authorList>
    </citation>
    <scope>NUCLEOTIDE SEQUENCE</scope>
    <source>
        <strain evidence="10">VKM Ac-1246</strain>
    </source>
</reference>
<proteinExistence type="inferred from homology"/>
<keyword evidence="5 7" id="KW-1133">Transmembrane helix</keyword>
<keyword evidence="2 7" id="KW-0813">Transport</keyword>
<sequence>MTHDVTDPARAVPGHATSGTRRTASVRRAPGGTKGAGPSGDTWRKRLEILVFVTPALALIALFVAWPIITAVRFSVYDWKGFGDLTDFVGLENYAEVLGDEVFRSAVAHNAVIVVGSILLQLPLGVAIALLLNRRMRGQGLLRTIIFVPYVLAEVIAAVVWLQLLQPQYGFVDALTTQVGLTPPDQGWLGTPEYALWIVLLVLTWKYLGLAVLLFLAAMQGVPEELYEAAQLDGASWWQTQRQITIPLLGPTMRTWAFLSMIGSIQCFDMIWVLTQGGPANATATMATYLIDEGTKRHNYGIAGAASVILFVIAFAMALAYQVLVLRRDTQDDTKRYTRAESALVGTLFRKRKAA</sequence>
<comment type="similarity">
    <text evidence="7">Belongs to the binding-protein-dependent transport system permease family.</text>
</comment>
<evidence type="ECO:0000256" key="4">
    <source>
        <dbReference type="ARBA" id="ARBA00022692"/>
    </source>
</evidence>
<dbReference type="InterPro" id="IPR035906">
    <property type="entry name" value="MetI-like_sf"/>
</dbReference>
<evidence type="ECO:0000256" key="3">
    <source>
        <dbReference type="ARBA" id="ARBA00022475"/>
    </source>
</evidence>
<dbReference type="PROSITE" id="PS50928">
    <property type="entry name" value="ABC_TM1"/>
    <property type="match status" value="1"/>
</dbReference>
<evidence type="ECO:0000256" key="8">
    <source>
        <dbReference type="SAM" id="MobiDB-lite"/>
    </source>
</evidence>
<evidence type="ECO:0000256" key="2">
    <source>
        <dbReference type="ARBA" id="ARBA00022448"/>
    </source>
</evidence>
<feature type="transmembrane region" description="Helical" evidence="7">
    <location>
        <begin position="256"/>
        <end position="274"/>
    </location>
</feature>
<dbReference type="PANTHER" id="PTHR30193:SF37">
    <property type="entry name" value="INNER MEMBRANE ABC TRANSPORTER PERMEASE PROTEIN YCJO"/>
    <property type="match status" value="1"/>
</dbReference>